<evidence type="ECO:0000256" key="1">
    <source>
        <dbReference type="SAM" id="MobiDB-lite"/>
    </source>
</evidence>
<evidence type="ECO:0000313" key="3">
    <source>
        <dbReference type="EMBL" id="SDE35143.1"/>
    </source>
</evidence>
<dbReference type="EMBL" id="FNAI01000005">
    <property type="protein sequence ID" value="SDE35143.1"/>
    <property type="molecule type" value="Genomic_DNA"/>
</dbReference>
<dbReference type="STRING" id="1391627.SAMN05216464_105314"/>
<feature type="domain" description="ParB-related ThiF-related cassette protein E" evidence="2">
    <location>
        <begin position="1"/>
        <end position="201"/>
    </location>
</feature>
<sequence length="203" mass="22623">MQTNFFNHIAGLEFQGNLNLIIAKAEGKLTVAVLLANATTDKAGNVIPPMILRGEATELDEGFFTAIHSPLKETAQLFANMDAYQKGLDEAQKQSKAELDKKNKGKDKGKTATTTDDDDDDEPETENLFSTQEAEQKAVTEKKKRYDDAMLQIAELNKNCKYSEAIALLPSAEDYPDKADEITRKGEELAKRKTKYDELMQDL</sequence>
<dbReference type="Pfam" id="PF19556">
    <property type="entry name" value="PRTRC_E"/>
    <property type="match status" value="1"/>
</dbReference>
<gene>
    <name evidence="3" type="ORF">SAMN05216464_105314</name>
</gene>
<feature type="compositionally biased region" description="Basic and acidic residues" evidence="1">
    <location>
        <begin position="89"/>
        <end position="110"/>
    </location>
</feature>
<name>A0A1G7C7F9_9SPHI</name>
<evidence type="ECO:0000313" key="4">
    <source>
        <dbReference type="Proteomes" id="UP000199072"/>
    </source>
</evidence>
<protein>
    <submittedName>
        <fullName evidence="3">PRTRC system protein E</fullName>
    </submittedName>
</protein>
<dbReference type="RefSeq" id="WP_091149876.1">
    <property type="nucleotide sequence ID" value="NZ_FNAI01000005.1"/>
</dbReference>
<feature type="region of interest" description="Disordered" evidence="1">
    <location>
        <begin position="89"/>
        <end position="141"/>
    </location>
</feature>
<dbReference type="OrthoDB" id="1050181at2"/>
<evidence type="ECO:0000259" key="2">
    <source>
        <dbReference type="Pfam" id="PF19556"/>
    </source>
</evidence>
<accession>A0A1G7C7F9</accession>
<dbReference type="Proteomes" id="UP000199072">
    <property type="component" value="Unassembled WGS sequence"/>
</dbReference>
<keyword evidence="4" id="KW-1185">Reference proteome</keyword>
<dbReference type="InterPro" id="IPR022273">
    <property type="entry name" value="PRTRC_protein-E"/>
</dbReference>
<dbReference type="NCBIfam" id="TIGR03741">
    <property type="entry name" value="PRTRC_E"/>
    <property type="match status" value="1"/>
</dbReference>
<organism evidence="3 4">
    <name type="scientific">Mucilaginibacter pineti</name>
    <dbReference type="NCBI Taxonomy" id="1391627"/>
    <lineage>
        <taxon>Bacteria</taxon>
        <taxon>Pseudomonadati</taxon>
        <taxon>Bacteroidota</taxon>
        <taxon>Sphingobacteriia</taxon>
        <taxon>Sphingobacteriales</taxon>
        <taxon>Sphingobacteriaceae</taxon>
        <taxon>Mucilaginibacter</taxon>
    </lineage>
</organism>
<reference evidence="3 4" key="1">
    <citation type="submission" date="2016-10" db="EMBL/GenBank/DDBJ databases">
        <authorList>
            <person name="de Groot N.N."/>
        </authorList>
    </citation>
    <scope>NUCLEOTIDE SEQUENCE [LARGE SCALE GENOMIC DNA]</scope>
    <source>
        <strain evidence="3 4">47C3B</strain>
    </source>
</reference>
<proteinExistence type="predicted"/>
<dbReference type="AlphaFoldDB" id="A0A1G7C7F9"/>
<feature type="compositionally biased region" description="Acidic residues" evidence="1">
    <location>
        <begin position="115"/>
        <end position="125"/>
    </location>
</feature>